<evidence type="ECO:0000313" key="2">
    <source>
        <dbReference type="EMBL" id="TDQ59418.1"/>
    </source>
</evidence>
<dbReference type="AlphaFoldDB" id="A0A4R6VB21"/>
<keyword evidence="3" id="KW-1185">Reference proteome</keyword>
<dbReference type="PANTHER" id="PTHR37957:SF1">
    <property type="entry name" value="PHYTASE-LIKE DOMAIN-CONTAINING PROTEIN"/>
    <property type="match status" value="1"/>
</dbReference>
<accession>A0A4R6VB21</accession>
<gene>
    <name evidence="2" type="ORF">EDC45_0065</name>
</gene>
<comment type="caution">
    <text evidence="2">The sequence shown here is derived from an EMBL/GenBank/DDBJ whole genome shotgun (WGS) entry which is preliminary data.</text>
</comment>
<sequence length="498" mass="55658">MRGILSEFAALIENLLGAQGLSSYCHIYFLNLAQINQPIKGISMRKKNYGMLSVSLICGLCMPNLYAHSASVQEAVLAGHALLPAESFVAAPADAPHNLHYSGKFTGAERIDEPGTLEGHSAQRPTGVFLPFKGQPLQGHSGIKKMADGSYWILTDNGAGSKANSADFMLYLSRYRIDFKQGNFEPLERIFLHDPNKKVPFPIVNEATDMRYLTGADFDPESFQIIGDTLWIGDEFGPYLIKANLKGKVLQVFATKAANKIIRSPDNHSLKMPGAPTDAVPEFEAKRSKGFEGMAASKDGKKLYPLLEGSLWDTEQQVYENDKGKNYLRILEFDLDTEQWSGNFWKYPLENNANAIGDFNMIDEQRALVIERDNGEGVVEKACASGEQDKTACFADLPKFKRVYLIRFNRDNQGQNVEKLAYVDLLNIQDPNQLARKPLSEGRFKFPFFTIENVDLVDEKHIIVGNDNNLPYSSSREPNKADDNELILLNVESMLKIK</sequence>
<organism evidence="2 3">
    <name type="scientific">Mesocricetibacter intestinalis</name>
    <dbReference type="NCBI Taxonomy" id="1521930"/>
    <lineage>
        <taxon>Bacteria</taxon>
        <taxon>Pseudomonadati</taxon>
        <taxon>Pseudomonadota</taxon>
        <taxon>Gammaproteobacteria</taxon>
        <taxon>Pasteurellales</taxon>
        <taxon>Pasteurellaceae</taxon>
        <taxon>Mesocricetibacter</taxon>
    </lineage>
</organism>
<dbReference type="Pfam" id="PF13449">
    <property type="entry name" value="Phytase-like"/>
    <property type="match status" value="1"/>
</dbReference>
<protein>
    <recommendedName>
        <fullName evidence="1">Phytase-like domain-containing protein</fullName>
    </recommendedName>
</protein>
<dbReference type="EMBL" id="SNYQ01000001">
    <property type="protein sequence ID" value="TDQ59418.1"/>
    <property type="molecule type" value="Genomic_DNA"/>
</dbReference>
<dbReference type="Proteomes" id="UP000295657">
    <property type="component" value="Unassembled WGS sequence"/>
</dbReference>
<evidence type="ECO:0000259" key="1">
    <source>
        <dbReference type="Pfam" id="PF13449"/>
    </source>
</evidence>
<feature type="domain" description="Phytase-like" evidence="1">
    <location>
        <begin position="135"/>
        <end position="469"/>
    </location>
</feature>
<evidence type="ECO:0000313" key="3">
    <source>
        <dbReference type="Proteomes" id="UP000295657"/>
    </source>
</evidence>
<reference evidence="2 3" key="1">
    <citation type="submission" date="2019-03" db="EMBL/GenBank/DDBJ databases">
        <title>Genomic Encyclopedia of Type Strains, Phase IV (KMG-IV): sequencing the most valuable type-strain genomes for metagenomic binning, comparative biology and taxonomic classification.</title>
        <authorList>
            <person name="Goeker M."/>
        </authorList>
    </citation>
    <scope>NUCLEOTIDE SEQUENCE [LARGE SCALE GENOMIC DNA]</scope>
    <source>
        <strain evidence="2 3">DSM 28403</strain>
    </source>
</reference>
<dbReference type="PANTHER" id="PTHR37957">
    <property type="entry name" value="BLR7070 PROTEIN"/>
    <property type="match status" value="1"/>
</dbReference>
<proteinExistence type="predicted"/>
<dbReference type="InterPro" id="IPR027372">
    <property type="entry name" value="Phytase-like_dom"/>
</dbReference>
<name>A0A4R6VB21_9PAST</name>